<dbReference type="AlphaFoldDB" id="A0AAD7D500"/>
<organism evidence="1 2">
    <name type="scientific">Mycena rosella</name>
    <name type="common">Pink bonnet</name>
    <name type="synonym">Agaricus rosellus</name>
    <dbReference type="NCBI Taxonomy" id="1033263"/>
    <lineage>
        <taxon>Eukaryota</taxon>
        <taxon>Fungi</taxon>
        <taxon>Dikarya</taxon>
        <taxon>Basidiomycota</taxon>
        <taxon>Agaricomycotina</taxon>
        <taxon>Agaricomycetes</taxon>
        <taxon>Agaricomycetidae</taxon>
        <taxon>Agaricales</taxon>
        <taxon>Marasmiineae</taxon>
        <taxon>Mycenaceae</taxon>
        <taxon>Mycena</taxon>
    </lineage>
</organism>
<gene>
    <name evidence="1" type="ORF">B0H17DRAFT_874541</name>
</gene>
<keyword evidence="2" id="KW-1185">Reference proteome</keyword>
<name>A0AAD7D500_MYCRO</name>
<proteinExistence type="predicted"/>
<dbReference type="Proteomes" id="UP001221757">
    <property type="component" value="Unassembled WGS sequence"/>
</dbReference>
<feature type="non-terminal residue" evidence="1">
    <location>
        <position position="1"/>
    </location>
</feature>
<comment type="caution">
    <text evidence="1">The sequence shown here is derived from an EMBL/GenBank/DDBJ whole genome shotgun (WGS) entry which is preliminary data.</text>
</comment>
<evidence type="ECO:0000313" key="1">
    <source>
        <dbReference type="EMBL" id="KAJ7678603.1"/>
    </source>
</evidence>
<accession>A0AAD7D500</accession>
<reference evidence="1" key="1">
    <citation type="submission" date="2023-03" db="EMBL/GenBank/DDBJ databases">
        <title>Massive genome expansion in bonnet fungi (Mycena s.s.) driven by repeated elements and novel gene families across ecological guilds.</title>
        <authorList>
            <consortium name="Lawrence Berkeley National Laboratory"/>
            <person name="Harder C.B."/>
            <person name="Miyauchi S."/>
            <person name="Viragh M."/>
            <person name="Kuo A."/>
            <person name="Thoen E."/>
            <person name="Andreopoulos B."/>
            <person name="Lu D."/>
            <person name="Skrede I."/>
            <person name="Drula E."/>
            <person name="Henrissat B."/>
            <person name="Morin E."/>
            <person name="Kohler A."/>
            <person name="Barry K."/>
            <person name="LaButti K."/>
            <person name="Morin E."/>
            <person name="Salamov A."/>
            <person name="Lipzen A."/>
            <person name="Mereny Z."/>
            <person name="Hegedus B."/>
            <person name="Baldrian P."/>
            <person name="Stursova M."/>
            <person name="Weitz H."/>
            <person name="Taylor A."/>
            <person name="Grigoriev I.V."/>
            <person name="Nagy L.G."/>
            <person name="Martin F."/>
            <person name="Kauserud H."/>
        </authorList>
    </citation>
    <scope>NUCLEOTIDE SEQUENCE</scope>
    <source>
        <strain evidence="1">CBHHK067</strain>
    </source>
</reference>
<dbReference type="EMBL" id="JARKIE010000133">
    <property type="protein sequence ID" value="KAJ7678603.1"/>
    <property type="molecule type" value="Genomic_DNA"/>
</dbReference>
<protein>
    <submittedName>
        <fullName evidence="1">Uncharacterized protein</fullName>
    </submittedName>
</protein>
<feature type="non-terminal residue" evidence="1">
    <location>
        <position position="56"/>
    </location>
</feature>
<evidence type="ECO:0000313" key="2">
    <source>
        <dbReference type="Proteomes" id="UP001221757"/>
    </source>
</evidence>
<sequence length="56" mass="6046">YRSASSMTPATKVFCSAPLTKGSPSRMVATANRDEGGFSEWDTLIAARRLSMVSFT</sequence>